<dbReference type="InterPro" id="IPR013783">
    <property type="entry name" value="Ig-like_fold"/>
</dbReference>
<keyword evidence="5" id="KW-1185">Reference proteome</keyword>
<proteinExistence type="predicted"/>
<sequence>MKKITYMLFVVSAFVLAQQQTVTYSVSPLPFEEDDSITITFQGSSINEATWGVTGNALYLWAWSWDTNISNQQDCPTNGTWNNSNEANRLTYNSGSDTYTITFTPTTFYGRTGIGRIGFLIKAKDGTGDKKSQDLDEDVGTLQLTLTSPTDATTIISSGGNLSISATNSGGNANYVLKANGATINTQNGISSYSFTDMNILVNKNYVLEATIGGTTKSAEFSAIIDPGSNSATMPEDYEDGINYDDSDPTIATLVLNAPGKDFVYVAGSFNGWEPEISDAMKYDTTRNKFWLTLTGLTSQKIETYQYWVVDKTPIANSPEMVKTADPFSTLVLSPFDDPFIPASTYPSLPAYPTGQEREVTVLQTDKTPYNWQVTNFVKPKKEDLVIYEVLIRDFDADRNYQDLIGKIDYFKDLNINAIELMPVMEFEGNESWGYNTSFHMALDKFYGTEDKFKEFIDVCHQNGIAVILDIALNHAFGRNPMVRMWMNDPDGDGWGEPSTDSPYFNTSPRHAYNVGSDFNHSNTITKDYTKRVVKHWIEEFNIDGFRWDLTKGFTQNCSSGNESCTNSYQADRVAVLKEYADYSWSLDETHYVIFEHLGGDTEESEWANYRLGDAIPKGIMLWGKMTDPYAQLTMGYSSSSNISRMGHKARTGYTAPRVVGYAESHDEVRTMEKNWRFGNSGGGYDTKDINTALSRISALGAVSLTIPGPKMIWHFGELGMDNSIFTCSNGTLNLPDDAPPGGDGGTPSGDCKLDTKPQPQWTQDWINDVNRSPIYEAWSRINNLKINEPVFEGDYNISSGNLRPRISIFTGDENTSGSELKNVIIIANFELTTMNINPNFPYGGTWYDLMDTSGSPATIDGSTTSISLAPGKFKIYGNQLSTLSSNDFETTRNVTLYPNPAQNEFSLNVDVATVSIYDIHGKLVKSFDGNFRSGYNFNIYDLPKSIYVVRAKNDLGNTFTTKLAKF</sequence>
<dbReference type="EMBL" id="JBHULY010000005">
    <property type="protein sequence ID" value="MFD2725351.1"/>
    <property type="molecule type" value="Genomic_DNA"/>
</dbReference>
<dbReference type="InterPro" id="IPR017853">
    <property type="entry name" value="GH"/>
</dbReference>
<organism evidence="4 5">
    <name type="scientific">Hyunsoonleella rubra</name>
    <dbReference type="NCBI Taxonomy" id="1737062"/>
    <lineage>
        <taxon>Bacteria</taxon>
        <taxon>Pseudomonadati</taxon>
        <taxon>Bacteroidota</taxon>
        <taxon>Flavobacteriia</taxon>
        <taxon>Flavobacteriales</taxon>
        <taxon>Flavobacteriaceae</taxon>
    </lineage>
</organism>
<comment type="caution">
    <text evidence="4">The sequence shown here is derived from an EMBL/GenBank/DDBJ whole genome shotgun (WGS) entry which is preliminary data.</text>
</comment>
<name>A0ABW5T7R8_9FLAO</name>
<feature type="signal peptide" evidence="2">
    <location>
        <begin position="1"/>
        <end position="17"/>
    </location>
</feature>
<dbReference type="NCBIfam" id="TIGR04183">
    <property type="entry name" value="Por_Secre_tail"/>
    <property type="match status" value="1"/>
</dbReference>
<dbReference type="GO" id="GO:0016787">
    <property type="term" value="F:hydrolase activity"/>
    <property type="evidence" value="ECO:0007669"/>
    <property type="project" value="UniProtKB-KW"/>
</dbReference>
<dbReference type="Gene3D" id="2.60.40.10">
    <property type="entry name" value="Immunoglobulins"/>
    <property type="match status" value="1"/>
</dbReference>
<dbReference type="Gene3D" id="3.20.20.80">
    <property type="entry name" value="Glycosidases"/>
    <property type="match status" value="1"/>
</dbReference>
<protein>
    <submittedName>
        <fullName evidence="4">Alpha-amylase family glycosyl hydrolase</fullName>
    </submittedName>
</protein>
<dbReference type="InterPro" id="IPR014756">
    <property type="entry name" value="Ig_E-set"/>
</dbReference>
<feature type="domain" description="Glycosyl hydrolase family 13 catalytic" evidence="3">
    <location>
        <begin position="389"/>
        <end position="786"/>
    </location>
</feature>
<dbReference type="InterPro" id="IPR026444">
    <property type="entry name" value="Secre_tail"/>
</dbReference>
<dbReference type="InterPro" id="IPR006047">
    <property type="entry name" value="GH13_cat_dom"/>
</dbReference>
<keyword evidence="4" id="KW-0378">Hydrolase</keyword>
<dbReference type="Proteomes" id="UP001597476">
    <property type="component" value="Unassembled WGS sequence"/>
</dbReference>
<evidence type="ECO:0000256" key="2">
    <source>
        <dbReference type="SAM" id="SignalP"/>
    </source>
</evidence>
<dbReference type="Pfam" id="PF00128">
    <property type="entry name" value="Alpha-amylase"/>
    <property type="match status" value="1"/>
</dbReference>
<dbReference type="SUPFAM" id="SSF51445">
    <property type="entry name" value="(Trans)glycosidases"/>
    <property type="match status" value="1"/>
</dbReference>
<gene>
    <name evidence="4" type="ORF">ACFSR8_03935</name>
</gene>
<evidence type="ECO:0000256" key="1">
    <source>
        <dbReference type="ARBA" id="ARBA00022729"/>
    </source>
</evidence>
<dbReference type="RefSeq" id="WP_380289223.1">
    <property type="nucleotide sequence ID" value="NZ_JBHULY010000005.1"/>
</dbReference>
<accession>A0ABW5T7R8</accession>
<dbReference type="PANTHER" id="PTHR10357:SF179">
    <property type="entry name" value="NEUTRAL AND BASIC AMINO ACID TRANSPORT PROTEIN RBAT"/>
    <property type="match status" value="1"/>
</dbReference>
<evidence type="ECO:0000313" key="4">
    <source>
        <dbReference type="EMBL" id="MFD2725351.1"/>
    </source>
</evidence>
<feature type="chain" id="PRO_5045104746" evidence="2">
    <location>
        <begin position="18"/>
        <end position="967"/>
    </location>
</feature>
<dbReference type="CDD" id="cd11350">
    <property type="entry name" value="AmyAc_4"/>
    <property type="match status" value="1"/>
</dbReference>
<dbReference type="Pfam" id="PF18962">
    <property type="entry name" value="Por_Secre_tail"/>
    <property type="match status" value="1"/>
</dbReference>
<evidence type="ECO:0000259" key="3">
    <source>
        <dbReference type="SMART" id="SM00642"/>
    </source>
</evidence>
<evidence type="ECO:0000313" key="5">
    <source>
        <dbReference type="Proteomes" id="UP001597476"/>
    </source>
</evidence>
<keyword evidence="1 2" id="KW-0732">Signal</keyword>
<dbReference type="SUPFAM" id="SSF81296">
    <property type="entry name" value="E set domains"/>
    <property type="match status" value="1"/>
</dbReference>
<dbReference type="SMART" id="SM00642">
    <property type="entry name" value="Aamy"/>
    <property type="match status" value="1"/>
</dbReference>
<dbReference type="PANTHER" id="PTHR10357">
    <property type="entry name" value="ALPHA-AMYLASE FAMILY MEMBER"/>
    <property type="match status" value="1"/>
</dbReference>
<reference evidence="5" key="1">
    <citation type="journal article" date="2019" name="Int. J. Syst. Evol. Microbiol.">
        <title>The Global Catalogue of Microorganisms (GCM) 10K type strain sequencing project: providing services to taxonomists for standard genome sequencing and annotation.</title>
        <authorList>
            <consortium name="The Broad Institute Genomics Platform"/>
            <consortium name="The Broad Institute Genome Sequencing Center for Infectious Disease"/>
            <person name="Wu L."/>
            <person name="Ma J."/>
        </authorList>
    </citation>
    <scope>NUCLEOTIDE SEQUENCE [LARGE SCALE GENOMIC DNA]</scope>
    <source>
        <strain evidence="5">KCTC 42398</strain>
    </source>
</reference>